<proteinExistence type="predicted"/>
<dbReference type="WBParaSite" id="jg10786">
    <property type="protein sequence ID" value="jg10786"/>
    <property type="gene ID" value="jg10786"/>
</dbReference>
<keyword evidence="1" id="KW-0472">Membrane</keyword>
<dbReference type="InterPro" id="IPR003961">
    <property type="entry name" value="FN3_dom"/>
</dbReference>
<keyword evidence="2" id="KW-1185">Reference proteome</keyword>
<dbReference type="SUPFAM" id="SSF49265">
    <property type="entry name" value="Fibronectin type III"/>
    <property type="match status" value="1"/>
</dbReference>
<sequence>MSGTTFQIKYKTQGSSHWQLSEPISLPYTQLDIVNLEESTDYSIVGIAREGAERISESSPLTFTTDSRRRISHINPEKLRNAAWFIAVLMALAISLLIITTMCYIAQKRHRIGLYSVKDQFASNPRYSSVRSGSSGGDTIDYFLDDTEEHKRIRSKISIMYSA</sequence>
<evidence type="ECO:0000313" key="2">
    <source>
        <dbReference type="Proteomes" id="UP000887574"/>
    </source>
</evidence>
<protein>
    <submittedName>
        <fullName evidence="3">Fibronectin type-III domain-containing protein</fullName>
    </submittedName>
</protein>
<evidence type="ECO:0000256" key="1">
    <source>
        <dbReference type="SAM" id="Phobius"/>
    </source>
</evidence>
<feature type="transmembrane region" description="Helical" evidence="1">
    <location>
        <begin position="82"/>
        <end position="106"/>
    </location>
</feature>
<evidence type="ECO:0000313" key="3">
    <source>
        <dbReference type="WBParaSite" id="jg10786"/>
    </source>
</evidence>
<dbReference type="CDD" id="cd00063">
    <property type="entry name" value="FN3"/>
    <property type="match status" value="1"/>
</dbReference>
<name>A0A915CPP1_9BILA</name>
<accession>A0A915CPP1</accession>
<dbReference type="Proteomes" id="UP000887574">
    <property type="component" value="Unplaced"/>
</dbReference>
<dbReference type="Gene3D" id="2.60.40.10">
    <property type="entry name" value="Immunoglobulins"/>
    <property type="match status" value="1"/>
</dbReference>
<dbReference type="AlphaFoldDB" id="A0A915CPP1"/>
<keyword evidence="1" id="KW-1133">Transmembrane helix</keyword>
<organism evidence="2 3">
    <name type="scientific">Ditylenchus dipsaci</name>
    <dbReference type="NCBI Taxonomy" id="166011"/>
    <lineage>
        <taxon>Eukaryota</taxon>
        <taxon>Metazoa</taxon>
        <taxon>Ecdysozoa</taxon>
        <taxon>Nematoda</taxon>
        <taxon>Chromadorea</taxon>
        <taxon>Rhabditida</taxon>
        <taxon>Tylenchina</taxon>
        <taxon>Tylenchomorpha</taxon>
        <taxon>Sphaerularioidea</taxon>
        <taxon>Anguinidae</taxon>
        <taxon>Anguininae</taxon>
        <taxon>Ditylenchus</taxon>
    </lineage>
</organism>
<reference evidence="3" key="1">
    <citation type="submission" date="2022-11" db="UniProtKB">
        <authorList>
            <consortium name="WormBaseParasite"/>
        </authorList>
    </citation>
    <scope>IDENTIFICATION</scope>
</reference>
<keyword evidence="1" id="KW-0812">Transmembrane</keyword>
<dbReference type="InterPro" id="IPR036116">
    <property type="entry name" value="FN3_sf"/>
</dbReference>
<dbReference type="InterPro" id="IPR013783">
    <property type="entry name" value="Ig-like_fold"/>
</dbReference>